<accession>A0A7D9IL65</accession>
<sequence length="543" mass="61016">MVKSLSHEREKALKRKLLLQTEAERKKKARLDKKKKVEELIEKRPEIAEELSCLTTTTKVGRPTYAQNDNLLHTIQEIAILGCGSEDRRRSEIIRSVRTLDDLVDELKKQGFTLSRTAVYLRLLPSRVNTTQGKRHVTTVPVKLCRASNDKRSKNPDRWFAAKSMEHAEELASLFGPALTLFIGQDDKAHVPIGITAANMQAPLLMSVKYKVQLPDHDFVIATKHKLTPTVIGCLREIQDTPLADRKAVKYSGPTPIQVKSLKHTPSNASVQIEALDELLKTEEMCKLEDGSTKPILILTRDGHDGPRFPSTRNTLASIFKEHDLDFIFCVCNAAGLSGYHFIERRMAPLSAALAGVILPHDQFGSHLDASSKTTDTDLEGKNFQKAGEILCDIWNNISIDNHTVKCSYRKPTDEPKEIDPPNPDWYLPGPRLIKRSTESGVQLASIGEQPVKEKKIYTNLLQTLALSHLKPSGYQEIGLPYDLFCPSVQKKLAEKDGSRYQCEFVKCKKIFTTLELAKSHLKITGHKKLAMKAARKDEMTEE</sequence>
<comment type="caution">
    <text evidence="1">The sequence shown here is derived from an EMBL/GenBank/DDBJ whole genome shotgun (WGS) entry which is preliminary data.</text>
</comment>
<organism evidence="1 2">
    <name type="scientific">Paramuricea clavata</name>
    <name type="common">Red gorgonian</name>
    <name type="synonym">Violescent sea-whip</name>
    <dbReference type="NCBI Taxonomy" id="317549"/>
    <lineage>
        <taxon>Eukaryota</taxon>
        <taxon>Metazoa</taxon>
        <taxon>Cnidaria</taxon>
        <taxon>Anthozoa</taxon>
        <taxon>Octocorallia</taxon>
        <taxon>Malacalcyonacea</taxon>
        <taxon>Plexauridae</taxon>
        <taxon>Paramuricea</taxon>
    </lineage>
</organism>
<dbReference type="EMBL" id="CACRXK020007411">
    <property type="protein sequence ID" value="CAB4012171.1"/>
    <property type="molecule type" value="Genomic_DNA"/>
</dbReference>
<protein>
    <submittedName>
        <fullName evidence="1">Sperm-associated antigen 17</fullName>
    </submittedName>
</protein>
<dbReference type="Proteomes" id="UP001152795">
    <property type="component" value="Unassembled WGS sequence"/>
</dbReference>
<evidence type="ECO:0000313" key="1">
    <source>
        <dbReference type="EMBL" id="CAB4012171.1"/>
    </source>
</evidence>
<dbReference type="PANTHER" id="PTHR46954:SF1">
    <property type="entry name" value="C2H2-TYPE DOMAIN-CONTAINING PROTEIN"/>
    <property type="match status" value="1"/>
</dbReference>
<dbReference type="InterPro" id="IPR013087">
    <property type="entry name" value="Znf_C2H2_type"/>
</dbReference>
<gene>
    <name evidence="1" type="ORF">PACLA_8A084248</name>
</gene>
<dbReference type="PROSITE" id="PS00028">
    <property type="entry name" value="ZINC_FINGER_C2H2_1"/>
    <property type="match status" value="1"/>
</dbReference>
<dbReference type="AlphaFoldDB" id="A0A7D9IL65"/>
<dbReference type="OrthoDB" id="10065089at2759"/>
<proteinExistence type="predicted"/>
<dbReference type="PANTHER" id="PTHR46954">
    <property type="entry name" value="C2H2-TYPE DOMAIN-CONTAINING PROTEIN"/>
    <property type="match status" value="1"/>
</dbReference>
<name>A0A7D9IL65_PARCT</name>
<keyword evidence="2" id="KW-1185">Reference proteome</keyword>
<reference evidence="1" key="1">
    <citation type="submission" date="2020-04" db="EMBL/GenBank/DDBJ databases">
        <authorList>
            <person name="Alioto T."/>
            <person name="Alioto T."/>
            <person name="Gomez Garrido J."/>
        </authorList>
    </citation>
    <scope>NUCLEOTIDE SEQUENCE</scope>
    <source>
        <strain evidence="1">A484AB</strain>
    </source>
</reference>
<evidence type="ECO:0000313" key="2">
    <source>
        <dbReference type="Proteomes" id="UP001152795"/>
    </source>
</evidence>